<reference evidence="2 3" key="1">
    <citation type="journal article" date="2019" name="Sci. Rep.">
        <title>Extended insight into the Mycobacterium chelonae-abscessus complex through whole genome sequencing of Mycobacterium salmoniphilum outbreak and Mycobacterium salmoniphilum-like strains.</title>
        <authorList>
            <person name="Behra P.R.K."/>
            <person name="Das S."/>
            <person name="Pettersson B.M.F."/>
            <person name="Shirreff L."/>
            <person name="DuCote T."/>
            <person name="Jacobsson K.G."/>
            <person name="Ennis D.G."/>
            <person name="Kirsebom L.A."/>
        </authorList>
    </citation>
    <scope>NUCLEOTIDE SEQUENCE [LARGE SCALE GENOMIC DNA]</scope>
    <source>
        <strain evidence="2 3">DSM 45524</strain>
    </source>
</reference>
<dbReference type="EMBL" id="RXLR01000014">
    <property type="protein sequence ID" value="TDH21862.1"/>
    <property type="molecule type" value="Genomic_DNA"/>
</dbReference>
<accession>A0A4R5PB55</accession>
<name>A0A4R5PB55_9MYCO</name>
<evidence type="ECO:0000313" key="2">
    <source>
        <dbReference type="EMBL" id="TDH21862.1"/>
    </source>
</evidence>
<dbReference type="Proteomes" id="UP000295627">
    <property type="component" value="Unassembled WGS sequence"/>
</dbReference>
<feature type="compositionally biased region" description="Low complexity" evidence="1">
    <location>
        <begin position="63"/>
        <end position="77"/>
    </location>
</feature>
<evidence type="ECO:0000256" key="1">
    <source>
        <dbReference type="SAM" id="MobiDB-lite"/>
    </source>
</evidence>
<gene>
    <name evidence="2" type="ORF">EJ571_07750</name>
</gene>
<sequence length="77" mass="8203">MLLDSASTCGATQIATTAIRDVRAECAAHVDGERGCMGNVLDEEKNRLNCLSPHGGEVDSRSVVRSVTRTPDSSPMR</sequence>
<feature type="region of interest" description="Disordered" evidence="1">
    <location>
        <begin position="52"/>
        <end position="77"/>
    </location>
</feature>
<protein>
    <submittedName>
        <fullName evidence="2">Uncharacterized protein</fullName>
    </submittedName>
</protein>
<comment type="caution">
    <text evidence="2">The sequence shown here is derived from an EMBL/GenBank/DDBJ whole genome shotgun (WGS) entry which is preliminary data.</text>
</comment>
<dbReference type="AlphaFoldDB" id="A0A4R5PB55"/>
<proteinExistence type="predicted"/>
<organism evidence="2 3">
    <name type="scientific">Mycobacteroides franklinii</name>
    <dbReference type="NCBI Taxonomy" id="948102"/>
    <lineage>
        <taxon>Bacteria</taxon>
        <taxon>Bacillati</taxon>
        <taxon>Actinomycetota</taxon>
        <taxon>Actinomycetes</taxon>
        <taxon>Mycobacteriales</taxon>
        <taxon>Mycobacteriaceae</taxon>
        <taxon>Mycobacteroides</taxon>
    </lineage>
</organism>
<evidence type="ECO:0000313" key="3">
    <source>
        <dbReference type="Proteomes" id="UP000295627"/>
    </source>
</evidence>